<keyword evidence="7" id="KW-1133">Transmembrane helix</keyword>
<dbReference type="SMART" id="SM00388">
    <property type="entry name" value="HisKA"/>
    <property type="match status" value="1"/>
</dbReference>
<comment type="catalytic activity">
    <reaction evidence="1">
        <text>ATP + protein L-histidine = ADP + protein N-phospho-L-histidine.</text>
        <dbReference type="EC" id="2.7.13.3"/>
    </reaction>
</comment>
<keyword evidence="3" id="KW-0597">Phosphoprotein</keyword>
<evidence type="ECO:0000256" key="3">
    <source>
        <dbReference type="ARBA" id="ARBA00022553"/>
    </source>
</evidence>
<dbReference type="InterPro" id="IPR003594">
    <property type="entry name" value="HATPase_dom"/>
</dbReference>
<keyword evidence="10" id="KW-1185">Reference proteome</keyword>
<evidence type="ECO:0000313" key="9">
    <source>
        <dbReference type="EMBL" id="MFC4653548.1"/>
    </source>
</evidence>
<keyword evidence="7" id="KW-0812">Transmembrane</keyword>
<keyword evidence="5 9" id="KW-0418">Kinase</keyword>
<dbReference type="Proteomes" id="UP001595962">
    <property type="component" value="Unassembled WGS sequence"/>
</dbReference>
<dbReference type="InterPro" id="IPR036097">
    <property type="entry name" value="HisK_dim/P_sf"/>
</dbReference>
<name>A0ABV9JFR5_9GAMM</name>
<dbReference type="CDD" id="cd16922">
    <property type="entry name" value="HATPase_EvgS-ArcB-TorS-like"/>
    <property type="match status" value="1"/>
</dbReference>
<organism evidence="9 10">
    <name type="scientific">Rheinheimera marina</name>
    <dbReference type="NCBI Taxonomy" id="1774958"/>
    <lineage>
        <taxon>Bacteria</taxon>
        <taxon>Pseudomonadati</taxon>
        <taxon>Pseudomonadota</taxon>
        <taxon>Gammaproteobacteria</taxon>
        <taxon>Chromatiales</taxon>
        <taxon>Chromatiaceae</taxon>
        <taxon>Rheinheimera</taxon>
    </lineage>
</organism>
<dbReference type="InterPro" id="IPR050736">
    <property type="entry name" value="Sensor_HK_Regulatory"/>
</dbReference>
<dbReference type="CDD" id="cd00082">
    <property type="entry name" value="HisKA"/>
    <property type="match status" value="1"/>
</dbReference>
<feature type="transmembrane region" description="Helical" evidence="7">
    <location>
        <begin position="123"/>
        <end position="150"/>
    </location>
</feature>
<dbReference type="SUPFAM" id="SSF55874">
    <property type="entry name" value="ATPase domain of HSP90 chaperone/DNA topoisomerase II/histidine kinase"/>
    <property type="match status" value="1"/>
</dbReference>
<dbReference type="PANTHER" id="PTHR43711:SF1">
    <property type="entry name" value="HISTIDINE KINASE 1"/>
    <property type="match status" value="1"/>
</dbReference>
<evidence type="ECO:0000259" key="8">
    <source>
        <dbReference type="PROSITE" id="PS50109"/>
    </source>
</evidence>
<evidence type="ECO:0000256" key="4">
    <source>
        <dbReference type="ARBA" id="ARBA00022679"/>
    </source>
</evidence>
<evidence type="ECO:0000256" key="2">
    <source>
        <dbReference type="ARBA" id="ARBA00012438"/>
    </source>
</evidence>
<feature type="transmembrane region" description="Helical" evidence="7">
    <location>
        <begin position="162"/>
        <end position="183"/>
    </location>
</feature>
<dbReference type="Pfam" id="PF00512">
    <property type="entry name" value="HisKA"/>
    <property type="match status" value="1"/>
</dbReference>
<keyword evidence="6" id="KW-0902">Two-component regulatory system</keyword>
<gene>
    <name evidence="9" type="ORF">ACFO3I_00785</name>
</gene>
<dbReference type="RefSeq" id="WP_377330923.1">
    <property type="nucleotide sequence ID" value="NZ_JBHSGB010000001.1"/>
</dbReference>
<feature type="transmembrane region" description="Helical" evidence="7">
    <location>
        <begin position="53"/>
        <end position="72"/>
    </location>
</feature>
<dbReference type="PANTHER" id="PTHR43711">
    <property type="entry name" value="TWO-COMPONENT HISTIDINE KINASE"/>
    <property type="match status" value="1"/>
</dbReference>
<dbReference type="EC" id="2.7.13.3" evidence="2"/>
<dbReference type="PRINTS" id="PR00344">
    <property type="entry name" value="BCTRLSENSOR"/>
</dbReference>
<dbReference type="InterPro" id="IPR004358">
    <property type="entry name" value="Sig_transdc_His_kin-like_C"/>
</dbReference>
<reference evidence="10" key="1">
    <citation type="journal article" date="2019" name="Int. J. Syst. Evol. Microbiol.">
        <title>The Global Catalogue of Microorganisms (GCM) 10K type strain sequencing project: providing services to taxonomists for standard genome sequencing and annotation.</title>
        <authorList>
            <consortium name="The Broad Institute Genomics Platform"/>
            <consortium name="The Broad Institute Genome Sequencing Center for Infectious Disease"/>
            <person name="Wu L."/>
            <person name="Ma J."/>
        </authorList>
    </citation>
    <scope>NUCLEOTIDE SEQUENCE [LARGE SCALE GENOMIC DNA]</scope>
    <source>
        <strain evidence="10">DT28</strain>
    </source>
</reference>
<evidence type="ECO:0000256" key="7">
    <source>
        <dbReference type="SAM" id="Phobius"/>
    </source>
</evidence>
<dbReference type="Gene3D" id="1.10.287.130">
    <property type="match status" value="1"/>
</dbReference>
<accession>A0ABV9JFR5</accession>
<evidence type="ECO:0000256" key="1">
    <source>
        <dbReference type="ARBA" id="ARBA00000085"/>
    </source>
</evidence>
<feature type="domain" description="Histidine kinase" evidence="8">
    <location>
        <begin position="318"/>
        <end position="537"/>
    </location>
</feature>
<dbReference type="InterPro" id="IPR005467">
    <property type="entry name" value="His_kinase_dom"/>
</dbReference>
<evidence type="ECO:0000256" key="6">
    <source>
        <dbReference type="ARBA" id="ARBA00023012"/>
    </source>
</evidence>
<dbReference type="SMART" id="SM00387">
    <property type="entry name" value="HATPase_c"/>
    <property type="match status" value="1"/>
</dbReference>
<dbReference type="Gene3D" id="3.30.565.10">
    <property type="entry name" value="Histidine kinase-like ATPase, C-terminal domain"/>
    <property type="match status" value="1"/>
</dbReference>
<dbReference type="Pfam" id="PF02518">
    <property type="entry name" value="HATPase_c"/>
    <property type="match status" value="1"/>
</dbReference>
<feature type="transmembrane region" description="Helical" evidence="7">
    <location>
        <begin position="84"/>
        <end position="111"/>
    </location>
</feature>
<dbReference type="InterPro" id="IPR036890">
    <property type="entry name" value="HATPase_C_sf"/>
</dbReference>
<dbReference type="EMBL" id="JBHSGB010000001">
    <property type="protein sequence ID" value="MFC4653548.1"/>
    <property type="molecule type" value="Genomic_DNA"/>
</dbReference>
<keyword evidence="4" id="KW-0808">Transferase</keyword>
<dbReference type="SUPFAM" id="SSF55785">
    <property type="entry name" value="PYP-like sensor domain (PAS domain)"/>
    <property type="match status" value="1"/>
</dbReference>
<dbReference type="SUPFAM" id="SSF47384">
    <property type="entry name" value="Homodimeric domain of signal transducing histidine kinase"/>
    <property type="match status" value="1"/>
</dbReference>
<protein>
    <recommendedName>
        <fullName evidence="2">histidine kinase</fullName>
        <ecNumber evidence="2">2.7.13.3</ecNumber>
    </recommendedName>
</protein>
<dbReference type="Gene3D" id="3.30.450.20">
    <property type="entry name" value="PAS domain"/>
    <property type="match status" value="1"/>
</dbReference>
<sequence>MSAILSQSSEILQKQLLHIRGDFANALWRNFALISLFGVPLSCLRALNTGWLPLYNLHIAVGLVFVGGVWLLPKLTTALKGGLLILLFWLIGLPGAMHFGFASPGIWWLVLSCVVSHLLFRPLVTVLLAVTASLSLFGLALGFIYGYLNVPFSVRSYMTDPIAWATYLTVNFIAFVVVFRTVVSHSAALQAYAQHQFRQWVEDLPLGIVVLNKLGQPFYRNKTAQQWFGAEPPQLNLLLGQQACPLDDSQLPEQRALSGERVQMDNLQLQQGHDARLLQAWGRPGYNPDGALSFGIAVYEDITARKKLEQVKDQFVSTVSHELRTPLTSIHGALKLVLGNALGEPPEKIRAMLEIAELNSQHLIRLINDLLDIQKIEAGELAFDLSRFQLGPWLRTAVQQLSGYAISHQVSFELAEPDCSCWVNADSNRLMQVMGNLLSNAAKFSPAGAVVQIRLQCLENGCRIAIADQGPGIADNFKERIFQPFSQSDTSDRRQFGGTGLGLSISKALVEKHGGTLWFESIAGQGCTFYVDLPAAEPPKTADLASH</sequence>
<dbReference type="PROSITE" id="PS50109">
    <property type="entry name" value="HIS_KIN"/>
    <property type="match status" value="1"/>
</dbReference>
<keyword evidence="7" id="KW-0472">Membrane</keyword>
<dbReference type="InterPro" id="IPR003661">
    <property type="entry name" value="HisK_dim/P_dom"/>
</dbReference>
<comment type="caution">
    <text evidence="9">The sequence shown here is derived from an EMBL/GenBank/DDBJ whole genome shotgun (WGS) entry which is preliminary data.</text>
</comment>
<dbReference type="InterPro" id="IPR035965">
    <property type="entry name" value="PAS-like_dom_sf"/>
</dbReference>
<evidence type="ECO:0000313" key="10">
    <source>
        <dbReference type="Proteomes" id="UP001595962"/>
    </source>
</evidence>
<proteinExistence type="predicted"/>
<dbReference type="GO" id="GO:0016301">
    <property type="term" value="F:kinase activity"/>
    <property type="evidence" value="ECO:0007669"/>
    <property type="project" value="UniProtKB-KW"/>
</dbReference>
<evidence type="ECO:0000256" key="5">
    <source>
        <dbReference type="ARBA" id="ARBA00022777"/>
    </source>
</evidence>